<accession>X1EL44</accession>
<reference evidence="2" key="1">
    <citation type="journal article" date="2014" name="Front. Microbiol.">
        <title>High frequency of phylogenetically diverse reductive dehalogenase-homologous genes in deep subseafloor sedimentary metagenomes.</title>
        <authorList>
            <person name="Kawai M."/>
            <person name="Futagami T."/>
            <person name="Toyoda A."/>
            <person name="Takaki Y."/>
            <person name="Nishi S."/>
            <person name="Hori S."/>
            <person name="Arai W."/>
            <person name="Tsubouchi T."/>
            <person name="Morono Y."/>
            <person name="Uchiyama I."/>
            <person name="Ito T."/>
            <person name="Fujiyama A."/>
            <person name="Inagaki F."/>
            <person name="Takami H."/>
        </authorList>
    </citation>
    <scope>NUCLEOTIDE SEQUENCE</scope>
    <source>
        <strain evidence="2">Expedition CK06-06</strain>
    </source>
</reference>
<dbReference type="AlphaFoldDB" id="X1EL44"/>
<feature type="transmembrane region" description="Helical" evidence="1">
    <location>
        <begin position="15"/>
        <end position="33"/>
    </location>
</feature>
<protein>
    <submittedName>
        <fullName evidence="2">Uncharacterized protein</fullName>
    </submittedName>
</protein>
<feature type="non-terminal residue" evidence="2">
    <location>
        <position position="58"/>
    </location>
</feature>
<evidence type="ECO:0000313" key="2">
    <source>
        <dbReference type="EMBL" id="GAH33312.1"/>
    </source>
</evidence>
<comment type="caution">
    <text evidence="2">The sequence shown here is derived from an EMBL/GenBank/DDBJ whole genome shotgun (WGS) entry which is preliminary data.</text>
</comment>
<keyword evidence="1" id="KW-0812">Transmembrane</keyword>
<dbReference type="EMBL" id="BARU01007841">
    <property type="protein sequence ID" value="GAH33312.1"/>
    <property type="molecule type" value="Genomic_DNA"/>
</dbReference>
<name>X1EL44_9ZZZZ</name>
<evidence type="ECO:0000256" key="1">
    <source>
        <dbReference type="SAM" id="Phobius"/>
    </source>
</evidence>
<gene>
    <name evidence="2" type="ORF">S03H2_15422</name>
</gene>
<organism evidence="2">
    <name type="scientific">marine sediment metagenome</name>
    <dbReference type="NCBI Taxonomy" id="412755"/>
    <lineage>
        <taxon>unclassified sequences</taxon>
        <taxon>metagenomes</taxon>
        <taxon>ecological metagenomes</taxon>
    </lineage>
</organism>
<keyword evidence="1" id="KW-0472">Membrane</keyword>
<keyword evidence="1" id="KW-1133">Transmembrane helix</keyword>
<sequence>MTATEVRPGLPARAWHLPTAAAAAAATALLVVLPAVAGDPGRLAAVAVLQVALVVAWV</sequence>
<proteinExistence type="predicted"/>